<dbReference type="InterPro" id="IPR001606">
    <property type="entry name" value="ARID_dom"/>
</dbReference>
<evidence type="ECO:0000256" key="1">
    <source>
        <dbReference type="ARBA" id="ARBA00023015"/>
    </source>
</evidence>
<dbReference type="SMART" id="SM00501">
    <property type="entry name" value="BRIGHT"/>
    <property type="match status" value="1"/>
</dbReference>
<feature type="region of interest" description="Disordered" evidence="5">
    <location>
        <begin position="311"/>
        <end position="346"/>
    </location>
</feature>
<sequence>MGTPINRLPIMAKQVLDLYELYKLVVERGGLVDVINKKLWQEIIKGLKLPSSITSAAFTLRTHYSSRRPPTSPLMAQKEGAPGGGRQEGPESRSRCTYPRIYFVPLIRCILYFIHILFGDDRVIVLVSRAAAVSLQPAWKATAPRWTRGAAAGVWLIAVVTKQRAEAVLGEAGSPGVHFLTLKRPTETRLGRDGHEMRPVFVVITETGREGWRRATGVERCLAPSPPIPRPPPARSPLCRSSPRFIMVRRSFGLGLPGRHSSGSKGYSVDRRGRPPHAARSCLPRRHSSPAACTQTCVVGCARPRREVRLGPRARKRWDAAGVSQPEPRPHTPRPALARYRPAATT</sequence>
<dbReference type="PANTHER" id="PTHR15348">
    <property type="entry name" value="AT-RICH INTERACTIVE DOMAIN-CONTAINING PROTEIN ARID DOMAIN- CONTAINING PROTEIN DEAD RINGER PROTEIN B-CELL REGULATOR OF IGH TRANSCRIPTION BRIGHT"/>
    <property type="match status" value="1"/>
</dbReference>
<evidence type="ECO:0000256" key="5">
    <source>
        <dbReference type="SAM" id="MobiDB-lite"/>
    </source>
</evidence>
<dbReference type="GO" id="GO:0003677">
    <property type="term" value="F:DNA binding"/>
    <property type="evidence" value="ECO:0007669"/>
    <property type="project" value="UniProtKB-KW"/>
</dbReference>
<evidence type="ECO:0000256" key="3">
    <source>
        <dbReference type="ARBA" id="ARBA00023163"/>
    </source>
</evidence>
<dbReference type="InterPro" id="IPR036431">
    <property type="entry name" value="ARID_dom_sf"/>
</dbReference>
<dbReference type="Pfam" id="PF01388">
    <property type="entry name" value="ARID"/>
    <property type="match status" value="1"/>
</dbReference>
<keyword evidence="3" id="KW-0804">Transcription</keyword>
<evidence type="ECO:0000313" key="7">
    <source>
        <dbReference type="EMBL" id="KAK8393360.1"/>
    </source>
</evidence>
<feature type="region of interest" description="Disordered" evidence="5">
    <location>
        <begin position="64"/>
        <end position="93"/>
    </location>
</feature>
<keyword evidence="8" id="KW-1185">Reference proteome</keyword>
<keyword evidence="4" id="KW-0539">Nucleus</keyword>
<dbReference type="Gene3D" id="1.10.150.60">
    <property type="entry name" value="ARID DNA-binding domain"/>
    <property type="match status" value="1"/>
</dbReference>
<keyword evidence="2" id="KW-0238">DNA-binding</keyword>
<feature type="compositionally biased region" description="Low complexity" evidence="5">
    <location>
        <begin position="334"/>
        <end position="346"/>
    </location>
</feature>
<keyword evidence="1" id="KW-0805">Transcription regulation</keyword>
<name>A0AAW0U3C2_SCYPA</name>
<protein>
    <recommendedName>
        <fullName evidence="6">ARID domain-containing protein</fullName>
    </recommendedName>
</protein>
<proteinExistence type="predicted"/>
<feature type="domain" description="ARID" evidence="6">
    <location>
        <begin position="1"/>
        <end position="76"/>
    </location>
</feature>
<feature type="region of interest" description="Disordered" evidence="5">
    <location>
        <begin position="256"/>
        <end position="286"/>
    </location>
</feature>
<dbReference type="Proteomes" id="UP001487740">
    <property type="component" value="Unassembled WGS sequence"/>
</dbReference>
<dbReference type="PROSITE" id="PS51011">
    <property type="entry name" value="ARID"/>
    <property type="match status" value="1"/>
</dbReference>
<comment type="caution">
    <text evidence="7">The sequence shown here is derived from an EMBL/GenBank/DDBJ whole genome shotgun (WGS) entry which is preliminary data.</text>
</comment>
<dbReference type="InterPro" id="IPR045147">
    <property type="entry name" value="ARI3A/B/C"/>
</dbReference>
<dbReference type="EMBL" id="JARAKH010000021">
    <property type="protein sequence ID" value="KAK8393360.1"/>
    <property type="molecule type" value="Genomic_DNA"/>
</dbReference>
<organism evidence="7 8">
    <name type="scientific">Scylla paramamosain</name>
    <name type="common">Mud crab</name>
    <dbReference type="NCBI Taxonomy" id="85552"/>
    <lineage>
        <taxon>Eukaryota</taxon>
        <taxon>Metazoa</taxon>
        <taxon>Ecdysozoa</taxon>
        <taxon>Arthropoda</taxon>
        <taxon>Crustacea</taxon>
        <taxon>Multicrustacea</taxon>
        <taxon>Malacostraca</taxon>
        <taxon>Eumalacostraca</taxon>
        <taxon>Eucarida</taxon>
        <taxon>Decapoda</taxon>
        <taxon>Pleocyemata</taxon>
        <taxon>Brachyura</taxon>
        <taxon>Eubrachyura</taxon>
        <taxon>Portunoidea</taxon>
        <taxon>Portunidae</taxon>
        <taxon>Portuninae</taxon>
        <taxon>Scylla</taxon>
    </lineage>
</organism>
<evidence type="ECO:0000259" key="6">
    <source>
        <dbReference type="PROSITE" id="PS51011"/>
    </source>
</evidence>
<accession>A0AAW0U3C2</accession>
<evidence type="ECO:0000256" key="4">
    <source>
        <dbReference type="ARBA" id="ARBA00023242"/>
    </source>
</evidence>
<dbReference type="SMART" id="SM01014">
    <property type="entry name" value="ARID"/>
    <property type="match status" value="1"/>
</dbReference>
<reference evidence="7 8" key="1">
    <citation type="submission" date="2023-03" db="EMBL/GenBank/DDBJ databases">
        <title>High-quality genome of Scylla paramamosain provides insights in environmental adaptation.</title>
        <authorList>
            <person name="Zhang L."/>
        </authorList>
    </citation>
    <scope>NUCLEOTIDE SEQUENCE [LARGE SCALE GENOMIC DNA]</scope>
    <source>
        <strain evidence="7">LZ_2023a</strain>
        <tissue evidence="7">Muscle</tissue>
    </source>
</reference>
<dbReference type="GO" id="GO:0006357">
    <property type="term" value="P:regulation of transcription by RNA polymerase II"/>
    <property type="evidence" value="ECO:0007669"/>
    <property type="project" value="InterPro"/>
</dbReference>
<evidence type="ECO:0000313" key="8">
    <source>
        <dbReference type="Proteomes" id="UP001487740"/>
    </source>
</evidence>
<gene>
    <name evidence="7" type="ORF">O3P69_013393</name>
</gene>
<dbReference type="PANTHER" id="PTHR15348:SF0">
    <property type="entry name" value="PROTEIN DEAD RINGER"/>
    <property type="match status" value="1"/>
</dbReference>
<dbReference type="AlphaFoldDB" id="A0AAW0U3C2"/>
<dbReference type="SUPFAM" id="SSF46774">
    <property type="entry name" value="ARID-like"/>
    <property type="match status" value="1"/>
</dbReference>
<evidence type="ECO:0000256" key="2">
    <source>
        <dbReference type="ARBA" id="ARBA00023125"/>
    </source>
</evidence>
<dbReference type="GO" id="GO:0005634">
    <property type="term" value="C:nucleus"/>
    <property type="evidence" value="ECO:0007669"/>
    <property type="project" value="TreeGrafter"/>
</dbReference>